<dbReference type="PANTHER" id="PTHR36852:SF1">
    <property type="entry name" value="PROTEIN GVPL 2"/>
    <property type="match status" value="1"/>
</dbReference>
<dbReference type="InterPro" id="IPR009430">
    <property type="entry name" value="GvpL/GvpF"/>
</dbReference>
<evidence type="ECO:0000256" key="3">
    <source>
        <dbReference type="ARBA" id="ARBA00035643"/>
    </source>
</evidence>
<feature type="region of interest" description="Disordered" evidence="4">
    <location>
        <begin position="261"/>
        <end position="286"/>
    </location>
</feature>
<comment type="caution">
    <text evidence="5">The sequence shown here is derived from an EMBL/GenBank/DDBJ whole genome shotgun (WGS) entry which is preliminary data.</text>
</comment>
<keyword evidence="1" id="KW-0304">Gas vesicle</keyword>
<evidence type="ECO:0000256" key="4">
    <source>
        <dbReference type="SAM" id="MobiDB-lite"/>
    </source>
</evidence>
<dbReference type="Proteomes" id="UP000567795">
    <property type="component" value="Unassembled WGS sequence"/>
</dbReference>
<dbReference type="GO" id="GO:0031412">
    <property type="term" value="P:gas vesicle organization"/>
    <property type="evidence" value="ECO:0007669"/>
    <property type="project" value="InterPro"/>
</dbReference>
<comment type="subcellular location">
    <subcellularLocation>
        <location evidence="2">Gas vesicle</location>
    </subcellularLocation>
</comment>
<dbReference type="GO" id="GO:0031411">
    <property type="term" value="C:gas vesicle"/>
    <property type="evidence" value="ECO:0007669"/>
    <property type="project" value="UniProtKB-SubCell"/>
</dbReference>
<evidence type="ECO:0000256" key="1">
    <source>
        <dbReference type="ARBA" id="ARBA00022987"/>
    </source>
</evidence>
<feature type="compositionally biased region" description="Gly residues" evidence="4">
    <location>
        <begin position="145"/>
        <end position="157"/>
    </location>
</feature>
<dbReference type="AlphaFoldDB" id="A0A852ZU24"/>
<dbReference type="PANTHER" id="PTHR36852">
    <property type="entry name" value="PROTEIN GVPL 2"/>
    <property type="match status" value="1"/>
</dbReference>
<proteinExistence type="inferred from homology"/>
<feature type="region of interest" description="Disordered" evidence="4">
    <location>
        <begin position="140"/>
        <end position="182"/>
    </location>
</feature>
<comment type="similarity">
    <text evidence="3">Belongs to the gas vesicle GvpF/GvpL family.</text>
</comment>
<dbReference type="EMBL" id="JACBZD010000001">
    <property type="protein sequence ID" value="NYI05067.1"/>
    <property type="molecule type" value="Genomic_DNA"/>
</dbReference>
<evidence type="ECO:0008006" key="7">
    <source>
        <dbReference type="Google" id="ProtNLM"/>
    </source>
</evidence>
<accession>A0A852ZU24</accession>
<dbReference type="RefSeq" id="WP_179813875.1">
    <property type="nucleotide sequence ID" value="NZ_JACBZD010000001.1"/>
</dbReference>
<protein>
    <recommendedName>
        <fullName evidence="7">Gas vesicle protein</fullName>
    </recommendedName>
</protein>
<evidence type="ECO:0000313" key="6">
    <source>
        <dbReference type="Proteomes" id="UP000567795"/>
    </source>
</evidence>
<dbReference type="Pfam" id="PF06386">
    <property type="entry name" value="GvpL_GvpF"/>
    <property type="match status" value="1"/>
</dbReference>
<name>A0A852ZU24_9ACTN</name>
<keyword evidence="6" id="KW-1185">Reference proteome</keyword>
<evidence type="ECO:0000313" key="5">
    <source>
        <dbReference type="EMBL" id="NYI05067.1"/>
    </source>
</evidence>
<gene>
    <name evidence="5" type="ORF">FHU37_002010</name>
</gene>
<reference evidence="5 6" key="1">
    <citation type="submission" date="2020-07" db="EMBL/GenBank/DDBJ databases">
        <title>Sequencing the genomes of 1000 actinobacteria strains.</title>
        <authorList>
            <person name="Klenk H.-P."/>
        </authorList>
    </citation>
    <scope>NUCLEOTIDE SEQUENCE [LARGE SCALE GENOMIC DNA]</scope>
    <source>
        <strain evidence="5 6">DSM 42178</strain>
    </source>
</reference>
<organism evidence="5 6">
    <name type="scientific">Allostreptomyces psammosilenae</name>
    <dbReference type="NCBI Taxonomy" id="1892865"/>
    <lineage>
        <taxon>Bacteria</taxon>
        <taxon>Bacillati</taxon>
        <taxon>Actinomycetota</taxon>
        <taxon>Actinomycetes</taxon>
        <taxon>Kitasatosporales</taxon>
        <taxon>Streptomycetaceae</taxon>
        <taxon>Allostreptomyces</taxon>
    </lineage>
</organism>
<feature type="compositionally biased region" description="Basic and acidic residues" evidence="4">
    <location>
        <begin position="277"/>
        <end position="286"/>
    </location>
</feature>
<evidence type="ECO:0000256" key="2">
    <source>
        <dbReference type="ARBA" id="ARBA00035108"/>
    </source>
</evidence>
<sequence length="286" mass="30665">MGAPLSYAYAVTRPADGLQEALRAQRGVADAPVHLVEEAGMVAAVSHVPAEDFDERPLRRRLEDLAWLEAVARAHNRVVAALAGVATVLPLRLATVYRDDARVREMLRERGRGFGALLDRLADHEEWGVKLYVAPRTGPEPAGEAGAGGAAGAGASAGAGAAADSPGRAYLRSRRRQQHSREDAWRAAEEAARRVDAEARTLAVDRARHRPQQGELARGPGQNVANDAYLVPRGRAEEFRARVERAVAGLDGVRVEITGPWAPYSFATPPDPAPARPESREEAPAP</sequence>
<feature type="compositionally biased region" description="Low complexity" evidence="4">
    <location>
        <begin position="158"/>
        <end position="169"/>
    </location>
</feature>